<dbReference type="InterPro" id="IPR036873">
    <property type="entry name" value="Rhodanese-like_dom_sf"/>
</dbReference>
<feature type="domain" description="Rhodanese" evidence="1">
    <location>
        <begin position="8"/>
        <end position="94"/>
    </location>
</feature>
<gene>
    <name evidence="2" type="ORF">FRZ54_13485</name>
</gene>
<sequence length="94" mass="10288">MNNIPELIKSGALVLDVRTPGEYSEGHFSESINIPLNEIPARIGELKDEKEIIVCCASGIRSGKAISFLKQHGISCYDGGSWLNLKNMSNPNTR</sequence>
<evidence type="ECO:0000313" key="3">
    <source>
        <dbReference type="Proteomes" id="UP000321479"/>
    </source>
</evidence>
<dbReference type="Gene3D" id="3.40.250.10">
    <property type="entry name" value="Rhodanese-like domain"/>
    <property type="match status" value="1"/>
</dbReference>
<dbReference type="SUPFAM" id="SSF52821">
    <property type="entry name" value="Rhodanese/Cell cycle control phosphatase"/>
    <property type="match status" value="1"/>
</dbReference>
<evidence type="ECO:0000259" key="1">
    <source>
        <dbReference type="PROSITE" id="PS50206"/>
    </source>
</evidence>
<organism evidence="2 3">
    <name type="scientific">Mucilaginibacter ginsenosidivorans</name>
    <dbReference type="NCBI Taxonomy" id="398053"/>
    <lineage>
        <taxon>Bacteria</taxon>
        <taxon>Pseudomonadati</taxon>
        <taxon>Bacteroidota</taxon>
        <taxon>Sphingobacteriia</taxon>
        <taxon>Sphingobacteriales</taxon>
        <taxon>Sphingobacteriaceae</taxon>
        <taxon>Mucilaginibacter</taxon>
    </lineage>
</organism>
<dbReference type="CDD" id="cd00158">
    <property type="entry name" value="RHOD"/>
    <property type="match status" value="1"/>
</dbReference>
<dbReference type="Proteomes" id="UP000321479">
    <property type="component" value="Chromosome"/>
</dbReference>
<dbReference type="PANTHER" id="PTHR43031">
    <property type="entry name" value="FAD-DEPENDENT OXIDOREDUCTASE"/>
    <property type="match status" value="1"/>
</dbReference>
<dbReference type="EMBL" id="CP042436">
    <property type="protein sequence ID" value="QEC63547.1"/>
    <property type="molecule type" value="Genomic_DNA"/>
</dbReference>
<dbReference type="SMART" id="SM00450">
    <property type="entry name" value="RHOD"/>
    <property type="match status" value="1"/>
</dbReference>
<evidence type="ECO:0000313" key="2">
    <source>
        <dbReference type="EMBL" id="QEC63547.1"/>
    </source>
</evidence>
<keyword evidence="3" id="KW-1185">Reference proteome</keyword>
<dbReference type="InterPro" id="IPR001763">
    <property type="entry name" value="Rhodanese-like_dom"/>
</dbReference>
<proteinExistence type="predicted"/>
<dbReference type="Pfam" id="PF00581">
    <property type="entry name" value="Rhodanese"/>
    <property type="match status" value="1"/>
</dbReference>
<dbReference type="PANTHER" id="PTHR43031:SF1">
    <property type="entry name" value="PYRIDINE NUCLEOTIDE-DISULPHIDE OXIDOREDUCTASE"/>
    <property type="match status" value="1"/>
</dbReference>
<dbReference type="OrthoDB" id="9808735at2"/>
<dbReference type="AlphaFoldDB" id="A0A5B8UWM1"/>
<protein>
    <submittedName>
        <fullName evidence="2">Rhodanese-like domain-containing protein</fullName>
    </submittedName>
</protein>
<name>A0A5B8UWM1_9SPHI</name>
<accession>A0A5B8UWM1</accession>
<dbReference type="PROSITE" id="PS50206">
    <property type="entry name" value="RHODANESE_3"/>
    <property type="match status" value="1"/>
</dbReference>
<reference evidence="2 3" key="1">
    <citation type="journal article" date="2017" name="Curr. Microbiol.">
        <title>Mucilaginibacter ginsenosidivorans sp. nov., Isolated from Soil of Ginseng Field.</title>
        <authorList>
            <person name="Kim M.M."/>
            <person name="Siddiqi M.Z."/>
            <person name="Im W.T."/>
        </authorList>
    </citation>
    <scope>NUCLEOTIDE SEQUENCE [LARGE SCALE GENOMIC DNA]</scope>
    <source>
        <strain evidence="2 3">Gsoil 3017</strain>
    </source>
</reference>
<dbReference type="RefSeq" id="WP_147032122.1">
    <property type="nucleotide sequence ID" value="NZ_CP042436.1"/>
</dbReference>
<dbReference type="KEGG" id="mgin:FRZ54_13485"/>
<dbReference type="InterPro" id="IPR050229">
    <property type="entry name" value="GlpE_sulfurtransferase"/>
</dbReference>